<dbReference type="SUPFAM" id="SSF50486">
    <property type="entry name" value="FMT C-terminal domain-like"/>
    <property type="match status" value="1"/>
</dbReference>
<evidence type="ECO:0000259" key="7">
    <source>
        <dbReference type="Pfam" id="PF02911"/>
    </source>
</evidence>
<dbReference type="InterPro" id="IPR011034">
    <property type="entry name" value="Formyl_transferase-like_C_sf"/>
</dbReference>
<evidence type="ECO:0000256" key="1">
    <source>
        <dbReference type="ARBA" id="ARBA00010699"/>
    </source>
</evidence>
<evidence type="ECO:0000313" key="9">
    <source>
        <dbReference type="Proteomes" id="UP000512167"/>
    </source>
</evidence>
<dbReference type="InterPro" id="IPR044135">
    <property type="entry name" value="Met-tRNA-FMT_C"/>
</dbReference>
<dbReference type="KEGG" id="tbk:HF295_03890"/>
<dbReference type="EMBL" id="CP051151">
    <property type="protein sequence ID" value="QLY40045.1"/>
    <property type="molecule type" value="Genomic_DNA"/>
</dbReference>
<evidence type="ECO:0000256" key="2">
    <source>
        <dbReference type="ARBA" id="ARBA00012261"/>
    </source>
</evidence>
<feature type="domain" description="Formyl transferase N-terminal" evidence="6">
    <location>
        <begin position="1"/>
        <end position="177"/>
    </location>
</feature>
<dbReference type="Proteomes" id="UP000512167">
    <property type="component" value="Chromosome"/>
</dbReference>
<keyword evidence="4 5" id="KW-0648">Protein biosynthesis</keyword>
<dbReference type="Gene3D" id="3.40.50.12230">
    <property type="match status" value="1"/>
</dbReference>
<dbReference type="PANTHER" id="PTHR11138">
    <property type="entry name" value="METHIONYL-TRNA FORMYLTRANSFERASE"/>
    <property type="match status" value="1"/>
</dbReference>
<evidence type="ECO:0000313" key="8">
    <source>
        <dbReference type="EMBL" id="QLY40045.1"/>
    </source>
</evidence>
<protein>
    <recommendedName>
        <fullName evidence="2 5">Methionyl-tRNA formyltransferase</fullName>
        <ecNumber evidence="2 5">2.1.2.9</ecNumber>
    </recommendedName>
</protein>
<dbReference type="InterPro" id="IPR005794">
    <property type="entry name" value="Fmt"/>
</dbReference>
<dbReference type="GO" id="GO:0004479">
    <property type="term" value="F:methionyl-tRNA formyltransferase activity"/>
    <property type="evidence" value="ECO:0007669"/>
    <property type="project" value="UniProtKB-UniRule"/>
</dbReference>
<proteinExistence type="inferred from homology"/>
<dbReference type="PANTHER" id="PTHR11138:SF5">
    <property type="entry name" value="METHIONYL-TRNA FORMYLTRANSFERASE, MITOCHONDRIAL"/>
    <property type="match status" value="1"/>
</dbReference>
<dbReference type="CDD" id="cd08704">
    <property type="entry name" value="Met_tRNA_FMT_C"/>
    <property type="match status" value="1"/>
</dbReference>
<dbReference type="InterPro" id="IPR036477">
    <property type="entry name" value="Formyl_transf_N_sf"/>
</dbReference>
<comment type="similarity">
    <text evidence="1 5">Belongs to the Fmt family.</text>
</comment>
<evidence type="ECO:0000256" key="5">
    <source>
        <dbReference type="HAMAP-Rule" id="MF_00182"/>
    </source>
</evidence>
<gene>
    <name evidence="5" type="primary">fmt</name>
    <name evidence="8" type="ORF">HF295_03890</name>
</gene>
<evidence type="ECO:0000256" key="3">
    <source>
        <dbReference type="ARBA" id="ARBA00022679"/>
    </source>
</evidence>
<dbReference type="GO" id="GO:0005829">
    <property type="term" value="C:cytosol"/>
    <property type="evidence" value="ECO:0007669"/>
    <property type="project" value="TreeGrafter"/>
</dbReference>
<evidence type="ECO:0000256" key="4">
    <source>
        <dbReference type="ARBA" id="ARBA00022917"/>
    </source>
</evidence>
<comment type="function">
    <text evidence="5">Attaches a formyl group to the free amino group of methionyl-tRNA(fMet). The formyl group appears to play a dual role in the initiator identity of N-formylmethionyl-tRNA by promoting its recognition by IF2 and preventing the misappropriation of this tRNA by the elongation apparatus.</text>
</comment>
<dbReference type="InterPro" id="IPR005793">
    <property type="entry name" value="Formyl_trans_C"/>
</dbReference>
<keyword evidence="9" id="KW-1185">Reference proteome</keyword>
<sequence length="308" mass="34616">MKVCFMGSMDFAVKILEELNKKFEVDLVVTQPDKPVGRKKILQGTPVKNKALELGLKTFQPENIKNDYQCILQSNYDFMIVAAYGQIIPDIVLNHARFKAINVHASLLPKYRGGTPMHRAIMNGDKETGVSIMYMVRKMDAGPVLAQESLVIEDNDDVGSLEMKLADLGSKLLIKTLDELILTNLQALAQNPEDVTYAYHIKDEEKIIDLKQPAKVCYDLVRGLHPWPIAEMLINGQKLKVYKADYQEISTEHPVGQVVDVNKNGVYIQTGKGLLILKEVQLQGKKRMDIQAFMNGLGKDIFKLNTSI</sequence>
<dbReference type="EC" id="2.1.2.9" evidence="2 5"/>
<dbReference type="InterPro" id="IPR041711">
    <property type="entry name" value="Met-tRNA-FMT_N"/>
</dbReference>
<organism evidence="8 9">
    <name type="scientific">Hujiaoplasma nucleasis</name>
    <dbReference type="NCBI Taxonomy" id="2725268"/>
    <lineage>
        <taxon>Bacteria</taxon>
        <taxon>Bacillati</taxon>
        <taxon>Mycoplasmatota</taxon>
        <taxon>Mollicutes</taxon>
        <taxon>Candidatus Izemoplasmatales</taxon>
        <taxon>Hujiaoplasmataceae</taxon>
        <taxon>Hujiaoplasma</taxon>
    </lineage>
</organism>
<dbReference type="RefSeq" id="WP_312032541.1">
    <property type="nucleotide sequence ID" value="NZ_CP051151.1"/>
</dbReference>
<dbReference type="HAMAP" id="MF_00182">
    <property type="entry name" value="Formyl_trans"/>
    <property type="match status" value="1"/>
</dbReference>
<feature type="binding site" evidence="5">
    <location>
        <begin position="106"/>
        <end position="109"/>
    </location>
    <ligand>
        <name>(6S)-5,6,7,8-tetrahydrofolate</name>
        <dbReference type="ChEBI" id="CHEBI:57453"/>
    </ligand>
</feature>
<dbReference type="CDD" id="cd08646">
    <property type="entry name" value="FMT_core_Met-tRNA-FMT_N"/>
    <property type="match status" value="1"/>
</dbReference>
<evidence type="ECO:0000259" key="6">
    <source>
        <dbReference type="Pfam" id="PF00551"/>
    </source>
</evidence>
<dbReference type="Pfam" id="PF00551">
    <property type="entry name" value="Formyl_trans_N"/>
    <property type="match status" value="1"/>
</dbReference>
<dbReference type="AlphaFoldDB" id="A0A7L6N4X0"/>
<keyword evidence="3 5" id="KW-0808">Transferase</keyword>
<name>A0A7L6N4X0_9MOLU</name>
<dbReference type="SUPFAM" id="SSF53328">
    <property type="entry name" value="Formyltransferase"/>
    <property type="match status" value="1"/>
</dbReference>
<dbReference type="NCBIfam" id="TIGR00460">
    <property type="entry name" value="fmt"/>
    <property type="match status" value="1"/>
</dbReference>
<dbReference type="Pfam" id="PF02911">
    <property type="entry name" value="Formyl_trans_C"/>
    <property type="match status" value="1"/>
</dbReference>
<comment type="catalytic activity">
    <reaction evidence="5">
        <text>L-methionyl-tRNA(fMet) + (6R)-10-formyltetrahydrofolate = N-formyl-L-methionyl-tRNA(fMet) + (6S)-5,6,7,8-tetrahydrofolate + H(+)</text>
        <dbReference type="Rhea" id="RHEA:24380"/>
        <dbReference type="Rhea" id="RHEA-COMP:9952"/>
        <dbReference type="Rhea" id="RHEA-COMP:9953"/>
        <dbReference type="ChEBI" id="CHEBI:15378"/>
        <dbReference type="ChEBI" id="CHEBI:57453"/>
        <dbReference type="ChEBI" id="CHEBI:78530"/>
        <dbReference type="ChEBI" id="CHEBI:78844"/>
        <dbReference type="ChEBI" id="CHEBI:195366"/>
        <dbReference type="EC" id="2.1.2.9"/>
    </reaction>
</comment>
<reference evidence="8 9" key="1">
    <citation type="submission" date="2020-04" db="EMBL/GenBank/DDBJ databases">
        <authorList>
            <person name="Zheng R.K."/>
            <person name="Sun C.M."/>
        </authorList>
    </citation>
    <scope>NUCLEOTIDE SEQUENCE [LARGE SCALE GENOMIC DNA]</scope>
    <source>
        <strain evidence="9">zrk29</strain>
    </source>
</reference>
<accession>A0A7L6N4X0</accession>
<feature type="domain" description="Formyl transferase C-terminal" evidence="7">
    <location>
        <begin position="201"/>
        <end position="297"/>
    </location>
</feature>
<dbReference type="InterPro" id="IPR002376">
    <property type="entry name" value="Formyl_transf_N"/>
</dbReference>